<feature type="chain" id="PRO_5001663895" evidence="3">
    <location>
        <begin position="30"/>
        <end position="537"/>
    </location>
</feature>
<evidence type="ECO:0000313" key="4">
    <source>
        <dbReference type="EMBL" id="KCZ86203.1"/>
    </source>
</evidence>
<dbReference type="PANTHER" id="PTHR44103:SF1">
    <property type="entry name" value="PROPROTEIN CONVERTASE P"/>
    <property type="match status" value="1"/>
</dbReference>
<evidence type="ECO:0000256" key="1">
    <source>
        <dbReference type="ARBA" id="ARBA00022729"/>
    </source>
</evidence>
<protein>
    <submittedName>
        <fullName evidence="4">VCBS repeat-containing protein</fullName>
    </submittedName>
</protein>
<keyword evidence="1 3" id="KW-0732">Signal</keyword>
<name>A0A069E7Z3_9PROT</name>
<feature type="signal peptide" evidence="3">
    <location>
        <begin position="1"/>
        <end position="29"/>
    </location>
</feature>
<dbReference type="PANTHER" id="PTHR44103">
    <property type="entry name" value="PROPROTEIN CONVERTASE P"/>
    <property type="match status" value="1"/>
</dbReference>
<keyword evidence="5" id="KW-1185">Reference proteome</keyword>
<dbReference type="eggNOG" id="COG2706">
    <property type="taxonomic scope" value="Bacteria"/>
</dbReference>
<evidence type="ECO:0000313" key="5">
    <source>
        <dbReference type="Proteomes" id="UP000027446"/>
    </source>
</evidence>
<reference evidence="4 5" key="1">
    <citation type="journal article" date="2014" name="Antonie Van Leeuwenhoek">
        <title>Hyphomonas beringensis sp. nov. and Hyphomonas chukchiensis sp. nov., isolated from surface seawater of the Bering Sea and Chukchi Sea.</title>
        <authorList>
            <person name="Li C."/>
            <person name="Lai Q."/>
            <person name="Li G."/>
            <person name="Dong C."/>
            <person name="Wang J."/>
            <person name="Liao Y."/>
            <person name="Shao Z."/>
        </authorList>
    </citation>
    <scope>NUCLEOTIDE SEQUENCE [LARGE SCALE GENOMIC DNA]</scope>
    <source>
        <strain evidence="4 5">MHS-3</strain>
    </source>
</reference>
<comment type="caution">
    <text evidence="4">The sequence shown here is derived from an EMBL/GenBank/DDBJ whole genome shotgun (WGS) entry which is preliminary data.</text>
</comment>
<dbReference type="STRING" id="1280949.HAD_10970"/>
<organism evidence="4 5">
    <name type="scientific">Hyphomonas adhaerens MHS-3</name>
    <dbReference type="NCBI Taxonomy" id="1280949"/>
    <lineage>
        <taxon>Bacteria</taxon>
        <taxon>Pseudomonadati</taxon>
        <taxon>Pseudomonadota</taxon>
        <taxon>Alphaproteobacteria</taxon>
        <taxon>Hyphomonadales</taxon>
        <taxon>Hyphomonadaceae</taxon>
        <taxon>Hyphomonas</taxon>
    </lineage>
</organism>
<dbReference type="PATRIC" id="fig|1280949.3.peg.2245"/>
<dbReference type="InterPro" id="IPR028994">
    <property type="entry name" value="Integrin_alpha_N"/>
</dbReference>
<dbReference type="Pfam" id="PF13517">
    <property type="entry name" value="FG-GAP_3"/>
    <property type="match status" value="2"/>
</dbReference>
<sequence>MRKKTNARILYRRSLLLGSAMLMTSACQSAISSAPADMPSAPLTVADTPSDAQAPDGQFISWREHTVDDEQVNGGLPIRGGDGLAMADLDGDGYLDIVSVHEDSNHLRIAFGTGDPDTWVNITVAEGAEVGAIEDIAIGDIDGDGWLDLVAACEEAHLLYIQNPGKDFRTAKWERIIPEITEGRGSWLRVFITDMDGDGRQDVLAANKGTSDILDPSHPSAAHPTSLFRIHGDPLQQASWQEQALSWEVVPNTAMPVDIDNDGDPDVLVAARQMMEMAMLENTGAEPDGKVAVTAHPIAIRAGFPVPPDWTATSNAFQSVFADLDGDGRKDLIVSVHETSPEQSGNPMISGLGWLKQPESLDLPWTFFRIGNTLPDLIAGIAMADIDGDGDLDAITGGYSGLNILAGAYSGASRAEDSPGVTASSSVGRITWFENPGDARKDSKRHDISRRVRGMYDGFIPLDMDGDGDVDLVSTRGNSGTYDGVFWLEQLRTPAPQKAFTPARSEDSRALPLPPENWRDHYDTGITYTAPNKAEHE</sequence>
<evidence type="ECO:0000256" key="2">
    <source>
        <dbReference type="SAM" id="MobiDB-lite"/>
    </source>
</evidence>
<evidence type="ECO:0000256" key="3">
    <source>
        <dbReference type="SAM" id="SignalP"/>
    </source>
</evidence>
<dbReference type="PROSITE" id="PS51257">
    <property type="entry name" value="PROKAR_LIPOPROTEIN"/>
    <property type="match status" value="1"/>
</dbReference>
<gene>
    <name evidence="4" type="ORF">HAD_10970</name>
</gene>
<dbReference type="InterPro" id="IPR013517">
    <property type="entry name" value="FG-GAP"/>
</dbReference>
<proteinExistence type="predicted"/>
<dbReference type="AlphaFoldDB" id="A0A069E7Z3"/>
<dbReference type="SUPFAM" id="SSF69318">
    <property type="entry name" value="Integrin alpha N-terminal domain"/>
    <property type="match status" value="1"/>
</dbReference>
<dbReference type="Gene3D" id="2.130.10.130">
    <property type="entry name" value="Integrin alpha, N-terminal"/>
    <property type="match status" value="2"/>
</dbReference>
<accession>A0A069E7Z3</accession>
<feature type="region of interest" description="Disordered" evidence="2">
    <location>
        <begin position="497"/>
        <end position="537"/>
    </location>
</feature>
<dbReference type="RefSeq" id="WP_206741260.1">
    <property type="nucleotide sequence ID" value="NZ_ARYH01000001.1"/>
</dbReference>
<dbReference type="EMBL" id="ARYH01000001">
    <property type="protein sequence ID" value="KCZ86203.1"/>
    <property type="molecule type" value="Genomic_DNA"/>
</dbReference>
<dbReference type="Proteomes" id="UP000027446">
    <property type="component" value="Unassembled WGS sequence"/>
</dbReference>